<keyword evidence="1" id="KW-0175">Coiled coil</keyword>
<dbReference type="EMBL" id="SRLD01000005">
    <property type="protein sequence ID" value="TGE18936.1"/>
    <property type="molecule type" value="Genomic_DNA"/>
</dbReference>
<dbReference type="InterPro" id="IPR008532">
    <property type="entry name" value="NFACT_RNA-bd"/>
</dbReference>
<dbReference type="PANTHER" id="PTHR15239:SF6">
    <property type="entry name" value="RIBOSOME QUALITY CONTROL COMPLEX SUBUNIT NEMF"/>
    <property type="match status" value="1"/>
</dbReference>
<accession>A0A4Z0PP79</accession>
<evidence type="ECO:0000313" key="4">
    <source>
        <dbReference type="Proteomes" id="UP000297739"/>
    </source>
</evidence>
<dbReference type="GO" id="GO:0072344">
    <property type="term" value="P:rescue of stalled ribosome"/>
    <property type="evidence" value="ECO:0007669"/>
    <property type="project" value="TreeGrafter"/>
</dbReference>
<proteinExistence type="predicted"/>
<keyword evidence="4" id="KW-1185">Reference proteome</keyword>
<feature type="domain" description="NFACT RNA-binding" evidence="2">
    <location>
        <begin position="436"/>
        <end position="525"/>
    </location>
</feature>
<name>A0A4Z0PP79_9BACT</name>
<dbReference type="AlphaFoldDB" id="A0A4Z0PP79"/>
<evidence type="ECO:0000259" key="2">
    <source>
        <dbReference type="Pfam" id="PF05670"/>
    </source>
</evidence>
<protein>
    <submittedName>
        <fullName evidence="3">DUF814 domain-containing protein</fullName>
    </submittedName>
</protein>
<comment type="caution">
    <text evidence="3">The sequence shown here is derived from an EMBL/GenBank/DDBJ whole genome shotgun (WGS) entry which is preliminary data.</text>
</comment>
<dbReference type="Proteomes" id="UP000297739">
    <property type="component" value="Unassembled WGS sequence"/>
</dbReference>
<reference evidence="3 4" key="1">
    <citation type="submission" date="2019-04" db="EMBL/GenBank/DDBJ databases">
        <authorList>
            <person name="Feng G."/>
            <person name="Zhang J."/>
            <person name="Zhu H."/>
        </authorList>
    </citation>
    <scope>NUCLEOTIDE SEQUENCE [LARGE SCALE GENOMIC DNA]</scope>
    <source>
        <strain evidence="3 4">JCM 17223</strain>
    </source>
</reference>
<gene>
    <name evidence="3" type="ORF">E5J99_04120</name>
</gene>
<dbReference type="InterPro" id="IPR051608">
    <property type="entry name" value="RQC_Subunit_NEMF"/>
</dbReference>
<organism evidence="3 4">
    <name type="scientific">Hymenobacter elongatus</name>
    <dbReference type="NCBI Taxonomy" id="877208"/>
    <lineage>
        <taxon>Bacteria</taxon>
        <taxon>Pseudomonadati</taxon>
        <taxon>Bacteroidota</taxon>
        <taxon>Cytophagia</taxon>
        <taxon>Cytophagales</taxon>
        <taxon>Hymenobacteraceae</taxon>
        <taxon>Hymenobacter</taxon>
    </lineage>
</organism>
<dbReference type="GO" id="GO:1990112">
    <property type="term" value="C:RQC complex"/>
    <property type="evidence" value="ECO:0007669"/>
    <property type="project" value="TreeGrafter"/>
</dbReference>
<dbReference type="OrthoDB" id="9766163at2"/>
<sequence>MVASRSYNSAGRAAVLPIHFQLLQIPYHQADFILFMHNNHYFLRLLAPALSQLLAGFQVATCFSQEKDELVIGLTNGGAELWLKAQLAAAFPVLALPETFHRARANSVDLLPGLLGKIVADASVFPHDRVLRLHFTDGATLLFKLYGPRPNAVFRPAPDAPAELFHQRYTADADLAPAAEPLPDPTNPLRAYPALGDVPPRYLRAHGYEAATEATRLRMVAETVQLLENPPQLYLTAVEGKTRLTLLPVGETEQTLPPDAVAALRLFVPLTLGRRAYETELRQVRQALEKRTEEATISASHARTRLYALEHMAGYRQTADLIMANLSQIPAGAAQVEVVDFYQDNQPRTIKLKATETPQRTAQNLYRKAKNQKIETEQLQERIERRETEAFWCLERLEELAAIAELRQLRAWRKTHDLQPETKAKEAAELPFKVFTDSGYTILVGRNAQNNDLLTQRYAHKDDLWLHAKDVTGSHVVVKHKAGQPVPEPVVERAAQLAAWYSRRKNDSLCPVTVTPKKFVRKRKGAVAGQVVVERERVVLVVPANPFERAS</sequence>
<dbReference type="Pfam" id="PF05833">
    <property type="entry name" value="NFACT_N"/>
    <property type="match status" value="1"/>
</dbReference>
<dbReference type="Gene3D" id="2.30.310.10">
    <property type="entry name" value="ibrinogen binding protein from staphylococcus aureus domain"/>
    <property type="match status" value="1"/>
</dbReference>
<evidence type="ECO:0000313" key="3">
    <source>
        <dbReference type="EMBL" id="TGE18936.1"/>
    </source>
</evidence>
<dbReference type="GO" id="GO:0043023">
    <property type="term" value="F:ribosomal large subunit binding"/>
    <property type="evidence" value="ECO:0007669"/>
    <property type="project" value="TreeGrafter"/>
</dbReference>
<feature type="coiled-coil region" evidence="1">
    <location>
        <begin position="362"/>
        <end position="389"/>
    </location>
</feature>
<dbReference type="PANTHER" id="PTHR15239">
    <property type="entry name" value="NUCLEAR EXPORT MEDIATOR FACTOR NEMF"/>
    <property type="match status" value="1"/>
</dbReference>
<dbReference type="GO" id="GO:0000049">
    <property type="term" value="F:tRNA binding"/>
    <property type="evidence" value="ECO:0007669"/>
    <property type="project" value="TreeGrafter"/>
</dbReference>
<evidence type="ECO:0000256" key="1">
    <source>
        <dbReference type="SAM" id="Coils"/>
    </source>
</evidence>
<dbReference type="Pfam" id="PF05670">
    <property type="entry name" value="NFACT-R_1"/>
    <property type="match status" value="1"/>
</dbReference>